<dbReference type="RefSeq" id="WP_082757528.1">
    <property type="nucleotide sequence ID" value="NZ_CP013015.1"/>
</dbReference>
<dbReference type="Pfam" id="PF00176">
    <property type="entry name" value="SNF2-rel_dom"/>
    <property type="match status" value="1"/>
</dbReference>
<evidence type="ECO:0000313" key="3">
    <source>
        <dbReference type="Proteomes" id="UP000070560"/>
    </source>
</evidence>
<reference evidence="2 3" key="1">
    <citation type="submission" date="2015-10" db="EMBL/GenBank/DDBJ databases">
        <title>Candidatus Desulfofervidus auxilii, a hydrogenotrophic sulfate-reducing bacterium involved in the thermophilic anaerobic oxidation of methane.</title>
        <authorList>
            <person name="Krukenberg V."/>
            <person name="Richter M."/>
            <person name="Wegener G."/>
        </authorList>
    </citation>
    <scope>NUCLEOTIDE SEQUENCE [LARGE SCALE GENOMIC DNA]</scope>
    <source>
        <strain evidence="2 3">HS1</strain>
    </source>
</reference>
<gene>
    <name evidence="2" type="ORF">HS1_000199</name>
</gene>
<dbReference type="EC" id="3.6.1.-" evidence="2"/>
<dbReference type="Gene3D" id="3.40.50.10810">
    <property type="entry name" value="Tandem AAA-ATPase domain"/>
    <property type="match status" value="1"/>
</dbReference>
<proteinExistence type="predicted"/>
<dbReference type="GO" id="GO:0004386">
    <property type="term" value="F:helicase activity"/>
    <property type="evidence" value="ECO:0007669"/>
    <property type="project" value="UniProtKB-KW"/>
</dbReference>
<dbReference type="InterPro" id="IPR038718">
    <property type="entry name" value="SNF2-like_sf"/>
</dbReference>
<dbReference type="InterPro" id="IPR000330">
    <property type="entry name" value="SNF2_N"/>
</dbReference>
<evidence type="ECO:0000313" key="2">
    <source>
        <dbReference type="EMBL" id="AMM40005.1"/>
    </source>
</evidence>
<dbReference type="CDD" id="cd18011">
    <property type="entry name" value="DEXDc_RapA"/>
    <property type="match status" value="1"/>
</dbReference>
<dbReference type="GO" id="GO:0005524">
    <property type="term" value="F:ATP binding"/>
    <property type="evidence" value="ECO:0007669"/>
    <property type="project" value="UniProtKB-KW"/>
</dbReference>
<dbReference type="GO" id="GO:0016787">
    <property type="term" value="F:hydrolase activity"/>
    <property type="evidence" value="ECO:0007669"/>
    <property type="project" value="UniProtKB-KW"/>
</dbReference>
<dbReference type="InterPro" id="IPR057342">
    <property type="entry name" value="DEXDc_RapA"/>
</dbReference>
<accession>A0A7U4QII9</accession>
<dbReference type="AlphaFoldDB" id="A0A7U4QII9"/>
<sequence length="428" mass="49571">MNKTITPGSILQGPFWQERIRVLSIKSIGMDKTKIEAVGITTNTFYPCILSQADLEKIKILPEQTIQFSGNSKGFFLFTEAHRMRNAFQFDPLYAVNVSQVDPLPHQIEAVYYYILRNPRIRFLLADDPGAGKTIMAGLLLKELKYRGLVERVLIVAPGHLKDQWLREMHEKFQENFFIVDRSAINAAWGQNIWQERNQVITSIDFAKQDDVLFSLKDVRWDLVIVDEAHKMSAYKYGDKISKTGRYKLGEGQRIPDEEAIKKIKEATMEALATRHIDLSRILGEQRKARENRLVPEYVEAFFKRAAEILDIKMEKRQDDFWRISQVPLSLRNQTYEFKTRFGEVNREYNKLSFDKEKAFKGQAEFIALGHPLLEAVIEKIFKEFALEAEKGALFFDPEGKRLGDEYWLYVVTNAASSPELYLIQNPG</sequence>
<dbReference type="SMART" id="SM00487">
    <property type="entry name" value="DEXDc"/>
    <property type="match status" value="1"/>
</dbReference>
<dbReference type="Proteomes" id="UP000070560">
    <property type="component" value="Chromosome"/>
</dbReference>
<feature type="domain" description="Helicase ATP-binding" evidence="1">
    <location>
        <begin position="99"/>
        <end position="302"/>
    </location>
</feature>
<dbReference type="EMBL" id="CP013015">
    <property type="protein sequence ID" value="AMM40005.1"/>
    <property type="molecule type" value="Genomic_DNA"/>
</dbReference>
<dbReference type="InterPro" id="IPR014001">
    <property type="entry name" value="Helicase_ATP-bd"/>
</dbReference>
<name>A0A7U4QII9_DESA2</name>
<dbReference type="OrthoDB" id="18878at2"/>
<organism evidence="2 3">
    <name type="scientific">Desulfofervidus auxilii</name>
    <dbReference type="NCBI Taxonomy" id="1621989"/>
    <lineage>
        <taxon>Bacteria</taxon>
        <taxon>Pseudomonadati</taxon>
        <taxon>Thermodesulfobacteriota</taxon>
        <taxon>Candidatus Desulfofervidia</taxon>
        <taxon>Candidatus Desulfofervidales</taxon>
        <taxon>Candidatus Desulfofervidaceae</taxon>
        <taxon>Candidatus Desulfofervidus</taxon>
    </lineage>
</organism>
<dbReference type="KEGG" id="daw:HS1_000199"/>
<keyword evidence="2" id="KW-0378">Hydrolase</keyword>
<dbReference type="SUPFAM" id="SSF52540">
    <property type="entry name" value="P-loop containing nucleoside triphosphate hydrolases"/>
    <property type="match status" value="1"/>
</dbReference>
<evidence type="ECO:0000259" key="1">
    <source>
        <dbReference type="SMART" id="SM00487"/>
    </source>
</evidence>
<keyword evidence="3" id="KW-1185">Reference proteome</keyword>
<dbReference type="InterPro" id="IPR027417">
    <property type="entry name" value="P-loop_NTPase"/>
</dbReference>
<protein>
    <submittedName>
        <fullName evidence="2">SNF2-related domain protein</fullName>
        <ecNumber evidence="2">3.6.1.-</ecNumber>
    </submittedName>
</protein>
<dbReference type="PANTHER" id="PTHR10799">
    <property type="entry name" value="SNF2/RAD54 HELICASE FAMILY"/>
    <property type="match status" value="1"/>
</dbReference>